<comment type="similarity">
    <text evidence="3 12">Belongs to the class-II aminoacyl-tRNA synthetase family. Type-1 seryl-tRNA synthetase subfamily.</text>
</comment>
<organism evidence="17">
    <name type="scientific">Acetithermum autotrophicum</name>
    <dbReference type="NCBI Taxonomy" id="1446466"/>
    <lineage>
        <taxon>Bacteria</taxon>
        <taxon>Candidatus Bipolaricaulota</taxon>
        <taxon>Candidatus Acetithermum</taxon>
    </lineage>
</organism>
<evidence type="ECO:0000256" key="8">
    <source>
        <dbReference type="ARBA" id="ARBA00022917"/>
    </source>
</evidence>
<comment type="subunit">
    <text evidence="12">Homodimer. The tRNA molecule binds across the dimer.</text>
</comment>
<dbReference type="GO" id="GO:0016260">
    <property type="term" value="P:selenocysteine biosynthetic process"/>
    <property type="evidence" value="ECO:0007669"/>
    <property type="project" value="UniProtKB-UniRule"/>
</dbReference>
<keyword evidence="6 12" id="KW-0547">Nucleotide-binding</keyword>
<feature type="binding site" evidence="12 14">
    <location>
        <begin position="263"/>
        <end position="265"/>
    </location>
    <ligand>
        <name>ATP</name>
        <dbReference type="ChEBI" id="CHEBI:30616"/>
    </ligand>
</feature>
<evidence type="ECO:0000256" key="9">
    <source>
        <dbReference type="ARBA" id="ARBA00023146"/>
    </source>
</evidence>
<evidence type="ECO:0000256" key="6">
    <source>
        <dbReference type="ARBA" id="ARBA00022741"/>
    </source>
</evidence>
<reference evidence="17" key="2">
    <citation type="journal article" date="2012" name="PLoS ONE">
        <title>A Deeply Branching Thermophilic Bacterium with an Ancient Acetyl-CoA Pathway Dominates a Subsurface Ecosystem.</title>
        <authorList>
            <person name="Takami H."/>
            <person name="Noguchi H."/>
            <person name="Takaki Y."/>
            <person name="Uchiyama I."/>
            <person name="Toyoda A."/>
            <person name="Nishi S."/>
            <person name="Chee G.-J."/>
            <person name="Arai W."/>
            <person name="Nunoura T."/>
            <person name="Itoh T."/>
            <person name="Hattori M."/>
            <person name="Takai K."/>
        </authorList>
    </citation>
    <scope>NUCLEOTIDE SEQUENCE</scope>
</reference>
<proteinExistence type="inferred from homology"/>
<feature type="binding site" evidence="12">
    <location>
        <begin position="232"/>
        <end position="234"/>
    </location>
    <ligand>
        <name>L-serine</name>
        <dbReference type="ChEBI" id="CHEBI:33384"/>
    </ligand>
</feature>
<reference evidence="17" key="1">
    <citation type="journal article" date="2005" name="Environ. Microbiol.">
        <title>Genetic and functional properties of uncultivated thermophilic crenarchaeotes from a subsurface gold mine as revealed by analysis of genome fragments.</title>
        <authorList>
            <person name="Nunoura T."/>
            <person name="Hirayama H."/>
            <person name="Takami H."/>
            <person name="Oida H."/>
            <person name="Nishi S."/>
            <person name="Shimamura S."/>
            <person name="Suzuki Y."/>
            <person name="Inagaki F."/>
            <person name="Takai K."/>
            <person name="Nealson K.H."/>
            <person name="Horikoshi K."/>
        </authorList>
    </citation>
    <scope>NUCLEOTIDE SEQUENCE</scope>
</reference>
<evidence type="ECO:0000256" key="7">
    <source>
        <dbReference type="ARBA" id="ARBA00022840"/>
    </source>
</evidence>
<evidence type="ECO:0000256" key="15">
    <source>
        <dbReference type="SAM" id="Coils"/>
    </source>
</evidence>
<evidence type="ECO:0000256" key="4">
    <source>
        <dbReference type="ARBA" id="ARBA00022490"/>
    </source>
</evidence>
<dbReference type="HAMAP" id="MF_00176">
    <property type="entry name" value="Ser_tRNA_synth_type1"/>
    <property type="match status" value="1"/>
</dbReference>
<feature type="domain" description="Aminoacyl-transfer RNA synthetases class-II family profile" evidence="16">
    <location>
        <begin position="140"/>
        <end position="411"/>
    </location>
</feature>
<evidence type="ECO:0000256" key="1">
    <source>
        <dbReference type="ARBA" id="ARBA00004496"/>
    </source>
</evidence>
<dbReference type="EMBL" id="AP011802">
    <property type="protein sequence ID" value="BAL59134.1"/>
    <property type="molecule type" value="Genomic_DNA"/>
</dbReference>
<comment type="catalytic activity">
    <reaction evidence="10 12">
        <text>tRNA(Sec) + L-serine + ATP = L-seryl-tRNA(Sec) + AMP + diphosphate + H(+)</text>
        <dbReference type="Rhea" id="RHEA:42580"/>
        <dbReference type="Rhea" id="RHEA-COMP:9742"/>
        <dbReference type="Rhea" id="RHEA-COMP:10128"/>
        <dbReference type="ChEBI" id="CHEBI:15378"/>
        <dbReference type="ChEBI" id="CHEBI:30616"/>
        <dbReference type="ChEBI" id="CHEBI:33019"/>
        <dbReference type="ChEBI" id="CHEBI:33384"/>
        <dbReference type="ChEBI" id="CHEBI:78442"/>
        <dbReference type="ChEBI" id="CHEBI:78533"/>
        <dbReference type="ChEBI" id="CHEBI:456215"/>
        <dbReference type="EC" id="6.1.1.11"/>
    </reaction>
</comment>
<keyword evidence="8 12" id="KW-0648">Protein biosynthesis</keyword>
<evidence type="ECO:0000313" key="17">
    <source>
        <dbReference type="EMBL" id="BAL59134.1"/>
    </source>
</evidence>
<evidence type="ECO:0000256" key="2">
    <source>
        <dbReference type="ARBA" id="ARBA00005045"/>
    </source>
</evidence>
<feature type="binding site" evidence="13">
    <location>
        <position position="232"/>
    </location>
    <ligand>
        <name>L-serine</name>
        <dbReference type="ChEBI" id="CHEBI:33384"/>
    </ligand>
</feature>
<comment type="pathway">
    <text evidence="2 12">Aminoacyl-tRNA biosynthesis; selenocysteinyl-tRNA(Sec) biosynthesis; L-seryl-tRNA(Sec) from L-serine and tRNA(Sec): step 1/1.</text>
</comment>
<dbReference type="EC" id="6.1.1.11" evidence="12"/>
<comment type="catalytic activity">
    <reaction evidence="11 12">
        <text>tRNA(Ser) + L-serine + ATP = L-seryl-tRNA(Ser) + AMP + diphosphate + H(+)</text>
        <dbReference type="Rhea" id="RHEA:12292"/>
        <dbReference type="Rhea" id="RHEA-COMP:9669"/>
        <dbReference type="Rhea" id="RHEA-COMP:9703"/>
        <dbReference type="ChEBI" id="CHEBI:15378"/>
        <dbReference type="ChEBI" id="CHEBI:30616"/>
        <dbReference type="ChEBI" id="CHEBI:33019"/>
        <dbReference type="ChEBI" id="CHEBI:33384"/>
        <dbReference type="ChEBI" id="CHEBI:78442"/>
        <dbReference type="ChEBI" id="CHEBI:78533"/>
        <dbReference type="ChEBI" id="CHEBI:456215"/>
        <dbReference type="EC" id="6.1.1.11"/>
    </reaction>
</comment>
<dbReference type="GO" id="GO:0004828">
    <property type="term" value="F:serine-tRNA ligase activity"/>
    <property type="evidence" value="ECO:0007669"/>
    <property type="project" value="UniProtKB-UniRule"/>
</dbReference>
<keyword evidence="9 12" id="KW-0030">Aminoacyl-tRNA synthetase</keyword>
<comment type="caution">
    <text evidence="12">Lacks conserved residue(s) required for the propagation of feature annotation.</text>
</comment>
<keyword evidence="7 12" id="KW-0067">ATP-binding</keyword>
<feature type="binding site" evidence="12 13">
    <location>
        <position position="286"/>
    </location>
    <ligand>
        <name>L-serine</name>
        <dbReference type="ChEBI" id="CHEBI:33384"/>
    </ligand>
</feature>
<dbReference type="UniPathway" id="UPA00906">
    <property type="reaction ID" value="UER00895"/>
</dbReference>
<keyword evidence="15" id="KW-0175">Coiled coil</keyword>
<dbReference type="Gene3D" id="1.10.287.40">
    <property type="entry name" value="Serine-tRNA synthetase, tRNA binding domain"/>
    <property type="match status" value="1"/>
</dbReference>
<comment type="subcellular location">
    <subcellularLocation>
        <location evidence="1 12">Cytoplasm</location>
    </subcellularLocation>
</comment>
<dbReference type="PANTHER" id="PTHR43697:SF1">
    <property type="entry name" value="SERINE--TRNA LIGASE"/>
    <property type="match status" value="1"/>
</dbReference>
<dbReference type="Pfam" id="PF00587">
    <property type="entry name" value="tRNA-synt_2b"/>
    <property type="match status" value="1"/>
</dbReference>
<comment type="function">
    <text evidence="12">Catalyzes the attachment of serine to tRNA(Ser). Is also able to aminoacylate tRNA(Sec) with serine, to form the misacylated tRNA L-seryl-tRNA(Sec), which will be further converted into selenocysteinyl-tRNA(Sec).</text>
</comment>
<feature type="binding site" evidence="12">
    <location>
        <position position="386"/>
    </location>
    <ligand>
        <name>L-serine</name>
        <dbReference type="ChEBI" id="CHEBI:33384"/>
    </ligand>
</feature>
<dbReference type="PANTHER" id="PTHR43697">
    <property type="entry name" value="SERYL-TRNA SYNTHETASE"/>
    <property type="match status" value="1"/>
</dbReference>
<dbReference type="InterPro" id="IPR010978">
    <property type="entry name" value="tRNA-bd_arm"/>
</dbReference>
<dbReference type="AlphaFoldDB" id="H5SSJ8"/>
<dbReference type="InterPro" id="IPR002317">
    <property type="entry name" value="Ser-tRNA-ligase_type_1"/>
</dbReference>
<dbReference type="GO" id="GO:0005737">
    <property type="term" value="C:cytoplasm"/>
    <property type="evidence" value="ECO:0007669"/>
    <property type="project" value="UniProtKB-SubCell"/>
</dbReference>
<dbReference type="SUPFAM" id="SSF55681">
    <property type="entry name" value="Class II aaRS and biotin synthetases"/>
    <property type="match status" value="1"/>
</dbReference>
<keyword evidence="4 12" id="KW-0963">Cytoplasm</keyword>
<evidence type="ECO:0000256" key="11">
    <source>
        <dbReference type="ARBA" id="ARBA00048823"/>
    </source>
</evidence>
<gene>
    <name evidence="12" type="primary">serS</name>
    <name evidence="17" type="ORF">HGMM_OP3C289</name>
</gene>
<evidence type="ECO:0000256" key="12">
    <source>
        <dbReference type="HAMAP-Rule" id="MF_00176"/>
    </source>
</evidence>
<evidence type="ECO:0000256" key="5">
    <source>
        <dbReference type="ARBA" id="ARBA00022598"/>
    </source>
</evidence>
<dbReference type="Pfam" id="PF02403">
    <property type="entry name" value="Seryl_tRNA_N"/>
    <property type="match status" value="1"/>
</dbReference>
<dbReference type="InterPro" id="IPR006195">
    <property type="entry name" value="aa-tRNA-synth_II"/>
</dbReference>
<evidence type="ECO:0000256" key="14">
    <source>
        <dbReference type="PIRSR" id="PIRSR001529-2"/>
    </source>
</evidence>
<dbReference type="GO" id="GO:0006434">
    <property type="term" value="P:seryl-tRNA aminoacylation"/>
    <property type="evidence" value="ECO:0007669"/>
    <property type="project" value="UniProtKB-UniRule"/>
</dbReference>
<dbReference type="PIRSF" id="PIRSF001529">
    <property type="entry name" value="Ser-tRNA-synth_IIa"/>
    <property type="match status" value="1"/>
</dbReference>
<dbReference type="NCBIfam" id="TIGR00414">
    <property type="entry name" value="serS"/>
    <property type="match status" value="1"/>
</dbReference>
<comment type="domain">
    <text evidence="12">Consists of two distinct domains, a catalytic core and a N-terminal extension that is involved in tRNA binding.</text>
</comment>
<feature type="binding site" evidence="12 14">
    <location>
        <begin position="350"/>
        <end position="353"/>
    </location>
    <ligand>
        <name>ATP</name>
        <dbReference type="ChEBI" id="CHEBI:30616"/>
    </ligand>
</feature>
<dbReference type="PROSITE" id="PS50862">
    <property type="entry name" value="AA_TRNA_LIGASE_II"/>
    <property type="match status" value="1"/>
</dbReference>
<dbReference type="GO" id="GO:0005524">
    <property type="term" value="F:ATP binding"/>
    <property type="evidence" value="ECO:0007669"/>
    <property type="project" value="UniProtKB-UniRule"/>
</dbReference>
<evidence type="ECO:0000256" key="13">
    <source>
        <dbReference type="PIRSR" id="PIRSR001529-1"/>
    </source>
</evidence>
<dbReference type="InterPro" id="IPR002314">
    <property type="entry name" value="aa-tRNA-synt_IIb"/>
</dbReference>
<dbReference type="SUPFAM" id="SSF46589">
    <property type="entry name" value="tRNA-binding arm"/>
    <property type="match status" value="1"/>
</dbReference>
<accession>H5SSJ8</accession>
<feature type="binding site" evidence="13">
    <location>
        <position position="263"/>
    </location>
    <ligand>
        <name>L-serine</name>
        <dbReference type="ChEBI" id="CHEBI:33384"/>
    </ligand>
</feature>
<feature type="coiled-coil region" evidence="15">
    <location>
        <begin position="30"/>
        <end position="104"/>
    </location>
</feature>
<dbReference type="InterPro" id="IPR042103">
    <property type="entry name" value="SerRS_1_N_sf"/>
</dbReference>
<dbReference type="PRINTS" id="PR00981">
    <property type="entry name" value="TRNASYNTHSER"/>
</dbReference>
<name>H5SSJ8_ACEAU</name>
<dbReference type="InterPro" id="IPR015866">
    <property type="entry name" value="Ser-tRNA-synth_1_N"/>
</dbReference>
<evidence type="ECO:0000256" key="10">
    <source>
        <dbReference type="ARBA" id="ARBA00047929"/>
    </source>
</evidence>
<keyword evidence="5 12" id="KW-0436">Ligase</keyword>
<sequence length="425" mass="48484">MLDIKLIRENPQEVERRLRTRDETISLGPLLKLDEERRKLIAQVEQLKAQRNKATEQIAQLKRAKKESEAQALIAEMGRLADQIKSLDSTLSQIEQEIQDFLARLPNLPHSSVPVSPNKGDKKILREFGQKPSFSFPFKSHVELGEQLGILDLPRAAKIAGSRFPLYRGKGALLEMALISFMLRYQTEQNGYIPILPPFLGNPESFFAAGQLPKFADQVYFCPEDKLYLNPTAEVLLANLHRDEILDGSQLPLKYCAYTACFRREAGTYGEEERGLIRMHQFNKVELFKFTKPEESYTELESLVEDAEDILKELNVHYRVALLPTCDLAQQSAKTIDLEVWIPSQNRYYEVSSISNCEDFQARRGNMRFRREKGSKPEYVHTLNGSGLATSRLFVAILENNQQPDGSVLIPKPLQEYVGAERLTP</sequence>
<protein>
    <recommendedName>
        <fullName evidence="12">Serine--tRNA ligase</fullName>
        <ecNumber evidence="12">6.1.1.11</ecNumber>
    </recommendedName>
    <alternativeName>
        <fullName evidence="12">Seryl-tRNA synthetase</fullName>
        <shortName evidence="12">SerRS</shortName>
    </alternativeName>
    <alternativeName>
        <fullName evidence="12">Seryl-tRNA(Ser/Sec) synthetase</fullName>
    </alternativeName>
</protein>
<feature type="binding site" evidence="13">
    <location>
        <position position="384"/>
    </location>
    <ligand>
        <name>L-serine</name>
        <dbReference type="ChEBI" id="CHEBI:33384"/>
    </ligand>
</feature>
<dbReference type="CDD" id="cd00770">
    <property type="entry name" value="SerRS_core"/>
    <property type="match status" value="1"/>
</dbReference>
<evidence type="ECO:0000259" key="16">
    <source>
        <dbReference type="PROSITE" id="PS50862"/>
    </source>
</evidence>
<evidence type="ECO:0000256" key="3">
    <source>
        <dbReference type="ARBA" id="ARBA00010728"/>
    </source>
</evidence>
<dbReference type="InterPro" id="IPR033729">
    <property type="entry name" value="SerRS_core"/>
</dbReference>
<dbReference type="Gene3D" id="3.30.930.10">
    <property type="entry name" value="Bira Bifunctional Protein, Domain 2"/>
    <property type="match status" value="1"/>
</dbReference>
<dbReference type="InterPro" id="IPR045864">
    <property type="entry name" value="aa-tRNA-synth_II/BPL/LPL"/>
</dbReference>